<feature type="domain" description="Fe-containing alcohol dehydrogenase-like C-terminal" evidence="3">
    <location>
        <begin position="201"/>
        <end position="398"/>
    </location>
</feature>
<dbReference type="InterPro" id="IPR044731">
    <property type="entry name" value="BDH-like"/>
</dbReference>
<dbReference type="Proteomes" id="UP000077096">
    <property type="component" value="Chromosome"/>
</dbReference>
<dbReference type="FunFam" id="3.40.50.1970:FF:000003">
    <property type="entry name" value="Alcohol dehydrogenase, iron-containing"/>
    <property type="match status" value="1"/>
</dbReference>
<dbReference type="InterPro" id="IPR018211">
    <property type="entry name" value="ADH_Fe_CS"/>
</dbReference>
<dbReference type="PATRIC" id="fig|93466.3.peg.1288"/>
<dbReference type="InterPro" id="IPR001670">
    <property type="entry name" value="ADH_Fe/GldA"/>
</dbReference>
<dbReference type="GO" id="GO:1990362">
    <property type="term" value="F:butanol dehydrogenase (NAD+) activity"/>
    <property type="evidence" value="ECO:0007669"/>
    <property type="project" value="InterPro"/>
</dbReference>
<dbReference type="Pfam" id="PF25137">
    <property type="entry name" value="ADH_Fe_C"/>
    <property type="match status" value="1"/>
</dbReference>
<organism evidence="4 5">
    <name type="scientific">Fervidobacterium pennivorans</name>
    <dbReference type="NCBI Taxonomy" id="93466"/>
    <lineage>
        <taxon>Bacteria</taxon>
        <taxon>Thermotogati</taxon>
        <taxon>Thermotogota</taxon>
        <taxon>Thermotogae</taxon>
        <taxon>Thermotogales</taxon>
        <taxon>Fervidobacteriaceae</taxon>
        <taxon>Fervidobacterium</taxon>
    </lineage>
</organism>
<dbReference type="GO" id="GO:0008106">
    <property type="term" value="F:alcohol dehydrogenase (NADP+) activity"/>
    <property type="evidence" value="ECO:0007669"/>
    <property type="project" value="TreeGrafter"/>
</dbReference>
<dbReference type="Pfam" id="PF00465">
    <property type="entry name" value="Fe-ADH"/>
    <property type="match status" value="1"/>
</dbReference>
<dbReference type="InterPro" id="IPR056798">
    <property type="entry name" value="ADH_Fe_C"/>
</dbReference>
<reference evidence="4 5" key="1">
    <citation type="submission" date="2014-08" db="EMBL/GenBank/DDBJ databases">
        <title>Fervidobacterium pennivorans DYC genome.</title>
        <authorList>
            <person name="Wushke S."/>
        </authorList>
    </citation>
    <scope>NUCLEOTIDE SEQUENCE [LARGE SCALE GENOMIC DNA]</scope>
    <source>
        <strain evidence="4 5">DYC</strain>
    </source>
</reference>
<protein>
    <submittedName>
        <fullName evidence="4">Alcohol dehydrogenase</fullName>
    </submittedName>
</protein>
<dbReference type="PROSITE" id="PS00913">
    <property type="entry name" value="ADH_IRON_1"/>
    <property type="match status" value="1"/>
</dbReference>
<evidence type="ECO:0000256" key="1">
    <source>
        <dbReference type="ARBA" id="ARBA00023002"/>
    </source>
</evidence>
<dbReference type="SUPFAM" id="SSF56796">
    <property type="entry name" value="Dehydroquinate synthase-like"/>
    <property type="match status" value="1"/>
</dbReference>
<keyword evidence="1" id="KW-0560">Oxidoreductase</keyword>
<dbReference type="OrthoDB" id="5445534at2"/>
<dbReference type="InterPro" id="IPR045910">
    <property type="entry name" value="AdhA-like"/>
</dbReference>
<dbReference type="AlphaFoldDB" id="A0A172T3L3"/>
<dbReference type="GO" id="GO:0005829">
    <property type="term" value="C:cytosol"/>
    <property type="evidence" value="ECO:0007669"/>
    <property type="project" value="TreeGrafter"/>
</dbReference>
<evidence type="ECO:0000259" key="3">
    <source>
        <dbReference type="Pfam" id="PF25137"/>
    </source>
</evidence>
<accession>A0A172T3L3</accession>
<sequence length="402" mass="44499">MFEKKVNIYNVFELRCKTTCYFGVGAIDKMGDISEYLSKHGMRKVIVVTDPVAYKVTGAWDVVTKYFNEFGIEYVLYDKVTPNPTVEQIDEATKLGKDFGAQVVFGIGGGSPIDTAKSVAVLLEYEGKTGEELYEGKFTPEKAKPIIAINTTHGTGTEVDRFAVASILEKEYKPAIAYDCIYPVFSIDDPQLMVTLPYKQTLYTTIDALNHITEASTTLARNPYSILLAKETVRLIATYLPQALSNPNDLNARYWLLYASAIAGISFDNGLLHFTHALEHPLSAVKPDLAHGLGLAMLLPAVVKEIYPFVAEILAEVFEPIVPGLEGKPGEAEKIAKGIEDWLFNMGLTEKLQDVGFSEEHVEKLTELAMTTPSLGLLLSQAPVKAEKEVISRIYRNSLRRM</sequence>
<name>A0A172T3L3_FERPE</name>
<evidence type="ECO:0000313" key="5">
    <source>
        <dbReference type="Proteomes" id="UP000077096"/>
    </source>
</evidence>
<dbReference type="Gene3D" id="1.20.1090.10">
    <property type="entry name" value="Dehydroquinate synthase-like - alpha domain"/>
    <property type="match status" value="1"/>
</dbReference>
<dbReference type="CDD" id="cd08186">
    <property type="entry name" value="Fe-ADH-like"/>
    <property type="match status" value="1"/>
</dbReference>
<evidence type="ECO:0000259" key="2">
    <source>
        <dbReference type="Pfam" id="PF00465"/>
    </source>
</evidence>
<feature type="domain" description="Alcohol dehydrogenase iron-type/glycerol dehydrogenase GldA" evidence="2">
    <location>
        <begin position="19"/>
        <end position="190"/>
    </location>
</feature>
<dbReference type="PANTHER" id="PTHR43633:SF1">
    <property type="entry name" value="ALCOHOL DEHYDROGENASE YQHD"/>
    <property type="match status" value="1"/>
</dbReference>
<gene>
    <name evidence="4" type="ORF">JM64_06055</name>
</gene>
<dbReference type="PANTHER" id="PTHR43633">
    <property type="entry name" value="ALCOHOL DEHYDROGENASE YQHD"/>
    <property type="match status" value="1"/>
</dbReference>
<dbReference type="EMBL" id="CP011393">
    <property type="protein sequence ID" value="ANE41570.1"/>
    <property type="molecule type" value="Genomic_DNA"/>
</dbReference>
<dbReference type="KEGG" id="fng:JM64_06055"/>
<dbReference type="GO" id="GO:1990002">
    <property type="term" value="F:methylglyoxal reductase (NADPH) (acetol producing) activity"/>
    <property type="evidence" value="ECO:0007669"/>
    <property type="project" value="TreeGrafter"/>
</dbReference>
<proteinExistence type="predicted"/>
<evidence type="ECO:0000313" key="4">
    <source>
        <dbReference type="EMBL" id="ANE41570.1"/>
    </source>
</evidence>
<dbReference type="Gene3D" id="3.40.50.1970">
    <property type="match status" value="1"/>
</dbReference>
<dbReference type="GO" id="GO:0046872">
    <property type="term" value="F:metal ion binding"/>
    <property type="evidence" value="ECO:0007669"/>
    <property type="project" value="InterPro"/>
</dbReference>